<sequence>MAAHAWLDSLSEDWVSQSGDASADKLPSLKNSSDTPESKTRQRPSRIPRRTPNSRLSISSIGESSPAAILSERSASDINVSNRRLNWRLCQQVKQRAASNSTEGSVVHNSVLRQSTGSRRKTETPEWKRRLVHGKVAYGEQRDLFCSAAEGLQDMFRPPSAGGDAGETTLPSSPPHGPSQPAVDQDIERYIDGADDSDGPADISPSPSPRRRERGIQYRLNEQDTTESPSLASRRVTSTAPVMQDDDDIYRDESCLTAPDDVGDMTRKTSGQTDTRNEDFSPILIGKHSADDGKVDFAPIDVPVEQLWQKLERLRVNQLLVDSQLDSQVDLRGEQDYGHETPALGDTTQDMGRKGAFINVQRGGRSGDGSFYHRGLSSELGVDTSEMLPEESLQASTPKQFPSVRVQGADPVPTFHISHSPTLPRAPFPSPEKRQARDATAASPLKLFGPYDTFTNQTLLRRISQFEEASGSPSRQSSASQRPSPPGEEDASPREARSISRFGDGDLDGYSFPGDLSYESSGDWEVADKENIAPASGPFALPSFPPPRESSPVNEADLQIRRRRNTGSTQASRHARSSSTGSNHQFPALPNGAPLSALTPKRDGDSEGKRPRTSPSKDPTPKRRRTLHRSDVAFGREEQLAAIEGAHQQMQAVMGKKRKDARSGEFQLADPSVLAMRSILWPRSPTTSPQASPPVNPQVRALQAAAAAAASPGSEHSETERKPSIRTQDFVDQAAQIMAMIRSQVRPELASLEESIAEGAAESPTAPLTDSTDESAEPFSRPPSRDGQPRSTLAQYQEDPELVSRLKKYQERSDAGDFISSSLRSMGLANSGSQNETERSQPKARLTHARHNGPLAVSGDFVSDLPNVRITSAGGQSHGFLSPSKEFPSNSSTRDFSRNFPTTSSRGSESRRTIMPESVSHLIPDRVGSMFLDKQNKTWIKRKGSTSTTPSVDAAPFEDSEEDPFASIPDLSVDMTKEMQNLRRGIAMRDSASEHGARQASPESPSDQGSRQSVKTYGTLSPRDPIGPHMSPLARGELERLEDRAASASFASHDLEEKDESVICSKGASTAAPKRRNLTISFSSPVASIIHDVVAEDLDSLEDDAHDAYDGPYLKQTVRNPASNVARGVSQGSSRPASHRGNGFVPRPVSRIDEQDEESTVEIHPEEDRQVSIIGDQSVVSHRTPRSRHTSLSFIINHTPGHGALQYQPDESAIIGRNVGKLSLSPLSEFTLNNPEQSFGFEVSYVMGHRHMATGDGSKRVLSMTIRELVDKLSQVEPYEPFWEDLTDLDLRDKQLTSLHMLDEFCGKVVKLDASQNKLNHLEGVPSSVRQLKASCNMLTELTSWDHLMHLQYVDISGNEVKSLSALKNLVHLRSVRADDNQLASLDGLDCHDGLLSLRARNNLIEELDCSVNLFERLTDLDLEGNMIRSIRDLELLPALSKLVLRKNSLSEFTLRRRMPTLRQLDVSDNALRTLDLSNMPNIQSVQADRNCIRELTGFDRARRLDSLSLREQQGDLSLDMSFLANAYEVRKLFLSGNYLGCFEPTVDFLNLQLLDVANCGLQTLPDKMGQLMPNLRTLNINFNAIADLSPLRYVPRLKKLLAAGNRLADSTAVTRLLVEFPHLTQLDVRDNPVTLGFYPPVQVLVPTESQSSCDPFTLPDADPERDELFASRLDEATRLRRRLHHIVLVSSCRRLRRLDGLPVRRREVLAEDDLLRMLIAEGLVPQTNNQPPPQPDAQPDAAATATSDGTGIGDNDNAAAAVAAAQLQEETDASRHKIESSRWSIENSFA</sequence>
<feature type="compositionally biased region" description="Basic and acidic residues" evidence="3">
    <location>
        <begin position="600"/>
        <end position="610"/>
    </location>
</feature>
<keyword evidence="2" id="KW-0677">Repeat</keyword>
<evidence type="ECO:0000256" key="1">
    <source>
        <dbReference type="ARBA" id="ARBA00022614"/>
    </source>
</evidence>
<feature type="region of interest" description="Disordered" evidence="3">
    <location>
        <begin position="990"/>
        <end position="1032"/>
    </location>
</feature>
<dbReference type="GO" id="GO:0031028">
    <property type="term" value="P:septation initiation signaling"/>
    <property type="evidence" value="ECO:0007669"/>
    <property type="project" value="TreeGrafter"/>
</dbReference>
<dbReference type="PROSITE" id="PS51450">
    <property type="entry name" value="LRR"/>
    <property type="match status" value="3"/>
</dbReference>
<proteinExistence type="predicted"/>
<feature type="region of interest" description="Disordered" evidence="3">
    <location>
        <begin position="684"/>
        <end position="731"/>
    </location>
</feature>
<feature type="region of interest" description="Disordered" evidence="3">
    <location>
        <begin position="412"/>
        <end position="448"/>
    </location>
</feature>
<feature type="compositionally biased region" description="Basic and acidic residues" evidence="3">
    <location>
        <begin position="628"/>
        <end position="639"/>
    </location>
</feature>
<feature type="compositionally biased region" description="Basic and acidic residues" evidence="3">
    <location>
        <begin position="802"/>
        <end position="815"/>
    </location>
</feature>
<dbReference type="PANTHER" id="PTHR47566">
    <property type="match status" value="1"/>
</dbReference>
<dbReference type="InterPro" id="IPR001611">
    <property type="entry name" value="Leu-rich_rpt"/>
</dbReference>
<organism evidence="4 5">
    <name type="scientific">Purpureocillium lavendulum</name>
    <dbReference type="NCBI Taxonomy" id="1247861"/>
    <lineage>
        <taxon>Eukaryota</taxon>
        <taxon>Fungi</taxon>
        <taxon>Dikarya</taxon>
        <taxon>Ascomycota</taxon>
        <taxon>Pezizomycotina</taxon>
        <taxon>Sordariomycetes</taxon>
        <taxon>Hypocreomycetidae</taxon>
        <taxon>Hypocreales</taxon>
        <taxon>Ophiocordycipitaceae</taxon>
        <taxon>Purpureocillium</taxon>
    </lineage>
</organism>
<accession>A0AB34FK00</accession>
<evidence type="ECO:0000256" key="3">
    <source>
        <dbReference type="SAM" id="MobiDB-lite"/>
    </source>
</evidence>
<dbReference type="SUPFAM" id="SSF52058">
    <property type="entry name" value="L domain-like"/>
    <property type="match status" value="1"/>
</dbReference>
<evidence type="ECO:0000256" key="2">
    <source>
        <dbReference type="ARBA" id="ARBA00022737"/>
    </source>
</evidence>
<dbReference type="SMART" id="SM00369">
    <property type="entry name" value="LRR_TYP"/>
    <property type="match status" value="5"/>
</dbReference>
<dbReference type="InterPro" id="IPR003591">
    <property type="entry name" value="Leu-rich_rpt_typical-subtyp"/>
</dbReference>
<feature type="compositionally biased region" description="Polar residues" evidence="3">
    <location>
        <begin position="1001"/>
        <end position="1019"/>
    </location>
</feature>
<feature type="region of interest" description="Disordered" evidence="3">
    <location>
        <begin position="752"/>
        <end position="846"/>
    </location>
</feature>
<feature type="compositionally biased region" description="Low complexity" evidence="3">
    <location>
        <begin position="54"/>
        <end position="65"/>
    </location>
</feature>
<feature type="compositionally biased region" description="Low complexity" evidence="3">
    <location>
        <begin position="1738"/>
        <end position="1750"/>
    </location>
</feature>
<dbReference type="EMBL" id="JAQHRD010000006">
    <property type="protein sequence ID" value="KAJ6439407.1"/>
    <property type="molecule type" value="Genomic_DNA"/>
</dbReference>
<feature type="compositionally biased region" description="Polar residues" evidence="3">
    <location>
        <begin position="1782"/>
        <end position="1791"/>
    </location>
</feature>
<feature type="region of interest" description="Disordered" evidence="3">
    <location>
        <begin position="942"/>
        <end position="973"/>
    </location>
</feature>
<gene>
    <name evidence="4" type="primary">NUD1</name>
    <name evidence="4" type="ORF">O9K51_07292</name>
</gene>
<reference evidence="4" key="1">
    <citation type="submission" date="2023-01" db="EMBL/GenBank/DDBJ databases">
        <title>The growth and conidiation of Purpureocillium lavendulum are regulated by nitrogen source and histone H3K14 acetylation.</title>
        <authorList>
            <person name="Tang P."/>
            <person name="Han J."/>
            <person name="Zhang C."/>
            <person name="Tang P."/>
            <person name="Qi F."/>
            <person name="Zhang K."/>
            <person name="Liang L."/>
        </authorList>
    </citation>
    <scope>NUCLEOTIDE SEQUENCE</scope>
    <source>
        <strain evidence="4">YMF1.00683</strain>
    </source>
</reference>
<protein>
    <submittedName>
        <fullName evidence="4">Conserved leucine-rich repeat protein</fullName>
    </submittedName>
</protein>
<dbReference type="InterPro" id="IPR052574">
    <property type="entry name" value="CDIRP"/>
</dbReference>
<feature type="region of interest" description="Disordered" evidence="3">
    <location>
        <begin position="17"/>
        <end position="75"/>
    </location>
</feature>
<dbReference type="SMART" id="SM00365">
    <property type="entry name" value="LRR_SD22"/>
    <property type="match status" value="4"/>
</dbReference>
<feature type="region of interest" description="Disordered" evidence="3">
    <location>
        <begin position="1126"/>
        <end position="1148"/>
    </location>
</feature>
<name>A0AB34FK00_9HYPO</name>
<feature type="region of interest" description="Disordered" evidence="3">
    <location>
        <begin position="873"/>
        <end position="914"/>
    </location>
</feature>
<dbReference type="InterPro" id="IPR032675">
    <property type="entry name" value="LRR_dom_sf"/>
</dbReference>
<feature type="compositionally biased region" description="Polar residues" evidence="3">
    <location>
        <begin position="819"/>
        <end position="835"/>
    </location>
</feature>
<dbReference type="GO" id="GO:0061499">
    <property type="term" value="C:outer plaque of mitotic spindle pole body"/>
    <property type="evidence" value="ECO:0007669"/>
    <property type="project" value="TreeGrafter"/>
</dbReference>
<evidence type="ECO:0000313" key="4">
    <source>
        <dbReference type="EMBL" id="KAJ6439407.1"/>
    </source>
</evidence>
<feature type="compositionally biased region" description="Polar residues" evidence="3">
    <location>
        <begin position="226"/>
        <end position="241"/>
    </location>
</feature>
<feature type="region of interest" description="Disordered" evidence="3">
    <location>
        <begin position="1726"/>
        <end position="1791"/>
    </location>
</feature>
<feature type="compositionally biased region" description="Low complexity" evidence="3">
    <location>
        <begin position="469"/>
        <end position="482"/>
    </location>
</feature>
<feature type="region of interest" description="Disordered" evidence="3">
    <location>
        <begin position="155"/>
        <end position="241"/>
    </location>
</feature>
<dbReference type="GO" id="GO:0035591">
    <property type="term" value="F:signaling adaptor activity"/>
    <property type="evidence" value="ECO:0007669"/>
    <property type="project" value="TreeGrafter"/>
</dbReference>
<feature type="compositionally biased region" description="Polar residues" evidence="3">
    <location>
        <begin position="566"/>
        <end position="585"/>
    </location>
</feature>
<evidence type="ECO:0000313" key="5">
    <source>
        <dbReference type="Proteomes" id="UP001163105"/>
    </source>
</evidence>
<dbReference type="GO" id="GO:1902412">
    <property type="term" value="P:regulation of mitotic cytokinesis"/>
    <property type="evidence" value="ECO:0007669"/>
    <property type="project" value="TreeGrafter"/>
</dbReference>
<feature type="region of interest" description="Disordered" evidence="3">
    <location>
        <begin position="255"/>
        <end position="279"/>
    </location>
</feature>
<dbReference type="PANTHER" id="PTHR47566:SF1">
    <property type="entry name" value="PROTEIN NUD1"/>
    <property type="match status" value="1"/>
</dbReference>
<keyword evidence="5" id="KW-1185">Reference proteome</keyword>
<comment type="caution">
    <text evidence="4">The sequence shown here is derived from an EMBL/GenBank/DDBJ whole genome shotgun (WGS) entry which is preliminary data.</text>
</comment>
<keyword evidence="1" id="KW-0433">Leucine-rich repeat</keyword>
<feature type="region of interest" description="Disordered" evidence="3">
    <location>
        <begin position="466"/>
        <end position="669"/>
    </location>
</feature>
<dbReference type="Proteomes" id="UP001163105">
    <property type="component" value="Unassembled WGS sequence"/>
</dbReference>
<dbReference type="Gene3D" id="3.80.10.10">
    <property type="entry name" value="Ribonuclease Inhibitor"/>
    <property type="match status" value="2"/>
</dbReference>